<gene>
    <name evidence="8" type="ORF">FYJ66_04470</name>
</gene>
<dbReference type="EMBL" id="VUNB01000003">
    <property type="protein sequence ID" value="MST68846.1"/>
    <property type="molecule type" value="Genomic_DNA"/>
</dbReference>
<reference evidence="8" key="1">
    <citation type="submission" date="2019-09" db="EMBL/GenBank/DDBJ databases">
        <title>In-depth cultivation of the pig gut microbiome towards novel bacterial diversity and tailored functional studies.</title>
        <authorList>
            <person name="Wylensek D."/>
            <person name="Hitch T.C.A."/>
            <person name="Clavel T."/>
        </authorList>
    </citation>
    <scope>NUCLEOTIDE SEQUENCE</scope>
    <source>
        <strain evidence="8">RF-744-FAT-WT-3</strain>
    </source>
</reference>
<dbReference type="AlphaFoldDB" id="A0A6A8MBY3"/>
<dbReference type="InterPro" id="IPR015414">
    <property type="entry name" value="TMEM64"/>
</dbReference>
<evidence type="ECO:0000256" key="3">
    <source>
        <dbReference type="ARBA" id="ARBA00022692"/>
    </source>
</evidence>
<dbReference type="PANTHER" id="PTHR12677:SF59">
    <property type="entry name" value="GOLGI APPARATUS MEMBRANE PROTEIN TVP38-RELATED"/>
    <property type="match status" value="1"/>
</dbReference>
<dbReference type="GO" id="GO:0005886">
    <property type="term" value="C:plasma membrane"/>
    <property type="evidence" value="ECO:0007669"/>
    <property type="project" value="UniProtKB-SubCell"/>
</dbReference>
<feature type="transmembrane region" description="Helical" evidence="6">
    <location>
        <begin position="12"/>
        <end position="29"/>
    </location>
</feature>
<name>A0A6A8MBY3_9FIRM</name>
<feature type="domain" description="VTT" evidence="7">
    <location>
        <begin position="75"/>
        <end position="193"/>
    </location>
</feature>
<evidence type="ECO:0000256" key="4">
    <source>
        <dbReference type="ARBA" id="ARBA00022989"/>
    </source>
</evidence>
<feature type="transmembrane region" description="Helical" evidence="6">
    <location>
        <begin position="91"/>
        <end position="116"/>
    </location>
</feature>
<dbReference type="InterPro" id="IPR036259">
    <property type="entry name" value="MFS_trans_sf"/>
</dbReference>
<feature type="transmembrane region" description="Helical" evidence="6">
    <location>
        <begin position="55"/>
        <end position="85"/>
    </location>
</feature>
<proteinExistence type="inferred from homology"/>
<keyword evidence="3 6" id="KW-0812">Transmembrane</keyword>
<keyword evidence="5 6" id="KW-0472">Membrane</keyword>
<sequence length="248" mass="28116">MKENNRINWKKLIKPCIFAAVILAVFLLNRRYGWSDYITDPRWYQRLQETMKEDYLEVVAIYMVVMIVGCVVLALPGVTFAIIAGTLFGPWMGTFLCSISATIGAILAFLVGRFFLRDSLRDKVMKNKYINRLLFDENTKNEMTVLMVTRLVPVFPYNLQNFAYGITDISLAKYSLGTFVFMIPGTAMYTFGTYAVIDGSNRIFYAGATVVIAAVVIVASKLLKKKYVGPEDGHEKTENRQKTSETDQ</sequence>
<evidence type="ECO:0000259" key="7">
    <source>
        <dbReference type="Pfam" id="PF09335"/>
    </source>
</evidence>
<dbReference type="PANTHER" id="PTHR12677">
    <property type="entry name" value="GOLGI APPARATUS MEMBRANE PROTEIN TVP38-RELATED"/>
    <property type="match status" value="1"/>
</dbReference>
<evidence type="ECO:0000256" key="6">
    <source>
        <dbReference type="RuleBase" id="RU366058"/>
    </source>
</evidence>
<comment type="caution">
    <text evidence="8">The sequence shown here is derived from an EMBL/GenBank/DDBJ whole genome shotgun (WGS) entry which is preliminary data.</text>
</comment>
<keyword evidence="2 6" id="KW-1003">Cell membrane</keyword>
<evidence type="ECO:0000256" key="2">
    <source>
        <dbReference type="ARBA" id="ARBA00022475"/>
    </source>
</evidence>
<keyword evidence="4 6" id="KW-1133">Transmembrane helix</keyword>
<comment type="similarity">
    <text evidence="6">Belongs to the TVP38/TMEM64 family.</text>
</comment>
<protein>
    <recommendedName>
        <fullName evidence="6">TVP38/TMEM64 family membrane protein</fullName>
    </recommendedName>
</protein>
<dbReference type="SUPFAM" id="SSF103473">
    <property type="entry name" value="MFS general substrate transporter"/>
    <property type="match status" value="1"/>
</dbReference>
<dbReference type="InterPro" id="IPR032816">
    <property type="entry name" value="VTT_dom"/>
</dbReference>
<evidence type="ECO:0000313" key="8">
    <source>
        <dbReference type="EMBL" id="MST68846.1"/>
    </source>
</evidence>
<dbReference type="Pfam" id="PF09335">
    <property type="entry name" value="VTT_dom"/>
    <property type="match status" value="1"/>
</dbReference>
<accession>A0A6A8MBY3</accession>
<organism evidence="8">
    <name type="scientific">Baileyella intestinalis</name>
    <dbReference type="NCBI Taxonomy" id="2606709"/>
    <lineage>
        <taxon>Bacteria</taxon>
        <taxon>Bacillati</taxon>
        <taxon>Bacillota</taxon>
        <taxon>Clostridia</taxon>
        <taxon>Peptostreptococcales</taxon>
        <taxon>Anaerovoracaceae</taxon>
        <taxon>Baileyella</taxon>
    </lineage>
</organism>
<evidence type="ECO:0000256" key="1">
    <source>
        <dbReference type="ARBA" id="ARBA00004651"/>
    </source>
</evidence>
<dbReference type="RefSeq" id="WP_154572314.1">
    <property type="nucleotide sequence ID" value="NZ_VUNB01000003.1"/>
</dbReference>
<feature type="transmembrane region" description="Helical" evidence="6">
    <location>
        <begin position="176"/>
        <end position="197"/>
    </location>
</feature>
<feature type="transmembrane region" description="Helical" evidence="6">
    <location>
        <begin position="203"/>
        <end position="223"/>
    </location>
</feature>
<comment type="subcellular location">
    <subcellularLocation>
        <location evidence="1 6">Cell membrane</location>
        <topology evidence="1 6">Multi-pass membrane protein</topology>
    </subcellularLocation>
</comment>
<evidence type="ECO:0000256" key="5">
    <source>
        <dbReference type="ARBA" id="ARBA00023136"/>
    </source>
</evidence>